<dbReference type="Proteomes" id="UP000215545">
    <property type="component" value="Unassembled WGS sequence"/>
</dbReference>
<name>A0A1N7C3B2_9BACI</name>
<dbReference type="PANTHER" id="PTHR44846">
    <property type="entry name" value="MANNOSYL-D-GLYCERATE TRANSPORT/METABOLISM SYSTEM REPRESSOR MNGR-RELATED"/>
    <property type="match status" value="1"/>
</dbReference>
<dbReference type="GO" id="GO:0003677">
    <property type="term" value="F:DNA binding"/>
    <property type="evidence" value="ECO:0007669"/>
    <property type="project" value="UniProtKB-KW"/>
</dbReference>
<dbReference type="PRINTS" id="PR00035">
    <property type="entry name" value="HTHGNTR"/>
</dbReference>
<evidence type="ECO:0000256" key="3">
    <source>
        <dbReference type="ARBA" id="ARBA00023163"/>
    </source>
</evidence>
<evidence type="ECO:0000313" key="8">
    <source>
        <dbReference type="Proteomes" id="UP000215545"/>
    </source>
</evidence>
<dbReference type="CDD" id="cd07377">
    <property type="entry name" value="WHTH_GntR"/>
    <property type="match status" value="1"/>
</dbReference>
<reference evidence="5" key="3">
    <citation type="submission" date="2017-03" db="EMBL/GenBank/DDBJ databases">
        <authorList>
            <person name="Dastager S.G."/>
            <person name="Neurgaonkar P.S."/>
            <person name="Dharne M.S."/>
        </authorList>
    </citation>
    <scope>NUCLEOTIDE SEQUENCE</scope>
    <source>
        <strain evidence="5">DSM 25145</strain>
    </source>
</reference>
<keyword evidence="2" id="KW-0238">DNA-binding</keyword>
<dbReference type="OrthoDB" id="457376at2"/>
<dbReference type="AlphaFoldDB" id="A0A1N7C3B2"/>
<dbReference type="InterPro" id="IPR011663">
    <property type="entry name" value="UTRA"/>
</dbReference>
<dbReference type="RefSeq" id="WP_045850749.1">
    <property type="nucleotide sequence ID" value="NZ_FTLX01000011.1"/>
</dbReference>
<sequence length="244" mass="28137">MKLNNTSEKPLYFQLKQVLKEDILRGKYKPGEKLPPESEICNVYGVSRITSRRAITDLVQEGVLYTMQGKGTFVKELKEKRELISVGGFSEMTNASGKQPSSQILSSQIIQATEEMSRKFHVKFGDAILKLHRLLYIEEALPFIIETSYFPLDHFPQLEKHIGAPSTYQILKEKYKVEFSRSEKTLEVVSASEYEADLFKCDLGFPLFSIEKLTYDSQDRPIHYSQSLYMTNRVVFNIDVDQKK</sequence>
<dbReference type="PANTHER" id="PTHR44846:SF1">
    <property type="entry name" value="MANNOSYL-D-GLYCERATE TRANSPORT_METABOLISM SYSTEM REPRESSOR MNGR-RELATED"/>
    <property type="match status" value="1"/>
</dbReference>
<dbReference type="Proteomes" id="UP000186385">
    <property type="component" value="Unassembled WGS sequence"/>
</dbReference>
<keyword evidence="3" id="KW-0804">Transcription</keyword>
<reference evidence="6 7" key="1">
    <citation type="submission" date="2017-01" db="EMBL/GenBank/DDBJ databases">
        <authorList>
            <person name="Mah S.A."/>
            <person name="Swanson W.J."/>
            <person name="Moy G.W."/>
            <person name="Vacquier V.D."/>
        </authorList>
    </citation>
    <scope>NUCLEOTIDE SEQUENCE [LARGE SCALE GENOMIC DNA]</scope>
    <source>
        <strain evidence="6 7">NIO-1016</strain>
    </source>
</reference>
<evidence type="ECO:0000313" key="5">
    <source>
        <dbReference type="EMBL" id="OXS74222.1"/>
    </source>
</evidence>
<dbReference type="GO" id="GO:0003700">
    <property type="term" value="F:DNA-binding transcription factor activity"/>
    <property type="evidence" value="ECO:0007669"/>
    <property type="project" value="InterPro"/>
</dbReference>
<dbReference type="FunFam" id="1.10.10.10:FF:000079">
    <property type="entry name" value="GntR family transcriptional regulator"/>
    <property type="match status" value="1"/>
</dbReference>
<dbReference type="InterPro" id="IPR050679">
    <property type="entry name" value="Bact_HTH_transcr_reg"/>
</dbReference>
<dbReference type="InterPro" id="IPR036388">
    <property type="entry name" value="WH-like_DNA-bd_sf"/>
</dbReference>
<dbReference type="SMART" id="SM00345">
    <property type="entry name" value="HTH_GNTR"/>
    <property type="match status" value="1"/>
</dbReference>
<protein>
    <submittedName>
        <fullName evidence="5 6">Transcriptional regulator</fullName>
    </submittedName>
</protein>
<evidence type="ECO:0000259" key="4">
    <source>
        <dbReference type="PROSITE" id="PS50949"/>
    </source>
</evidence>
<dbReference type="InterPro" id="IPR036390">
    <property type="entry name" value="WH_DNA-bd_sf"/>
</dbReference>
<dbReference type="EMBL" id="FTLX01000011">
    <property type="protein sequence ID" value="SIR58079.1"/>
    <property type="molecule type" value="Genomic_DNA"/>
</dbReference>
<evidence type="ECO:0000256" key="2">
    <source>
        <dbReference type="ARBA" id="ARBA00023125"/>
    </source>
</evidence>
<accession>A0A1N7C3B2</accession>
<dbReference type="SMART" id="SM00866">
    <property type="entry name" value="UTRA"/>
    <property type="match status" value="1"/>
</dbReference>
<gene>
    <name evidence="5" type="ORF">B1B05_17255</name>
    <name evidence="6" type="ORF">SAMN05443094_11148</name>
</gene>
<dbReference type="InterPro" id="IPR000524">
    <property type="entry name" value="Tscrpt_reg_HTH_GntR"/>
</dbReference>
<feature type="domain" description="HTH gntR-type" evidence="4">
    <location>
        <begin position="9"/>
        <end position="77"/>
    </location>
</feature>
<dbReference type="SUPFAM" id="SSF64288">
    <property type="entry name" value="Chorismate lyase-like"/>
    <property type="match status" value="1"/>
</dbReference>
<reference evidence="8" key="2">
    <citation type="submission" date="2017-03" db="EMBL/GenBank/DDBJ databases">
        <title>Bacillus sp. V-88(T) DSM27956, whole genome shotgun sequencing project.</title>
        <authorList>
            <person name="Dastager S.G."/>
            <person name="Neurgaonkar P.S."/>
            <person name="Dharne M.S."/>
        </authorList>
    </citation>
    <scope>NUCLEOTIDE SEQUENCE [LARGE SCALE GENOMIC DNA]</scope>
    <source>
        <strain evidence="8">DSM 25145</strain>
    </source>
</reference>
<organism evidence="6 7">
    <name type="scientific">Domibacillus enclensis</name>
    <dbReference type="NCBI Taxonomy" id="1017273"/>
    <lineage>
        <taxon>Bacteria</taxon>
        <taxon>Bacillati</taxon>
        <taxon>Bacillota</taxon>
        <taxon>Bacilli</taxon>
        <taxon>Bacillales</taxon>
        <taxon>Bacillaceae</taxon>
        <taxon>Domibacillus</taxon>
    </lineage>
</organism>
<dbReference type="Gene3D" id="3.40.1410.10">
    <property type="entry name" value="Chorismate lyase-like"/>
    <property type="match status" value="1"/>
</dbReference>
<evidence type="ECO:0000313" key="7">
    <source>
        <dbReference type="Proteomes" id="UP000186385"/>
    </source>
</evidence>
<dbReference type="GO" id="GO:0045892">
    <property type="term" value="P:negative regulation of DNA-templated transcription"/>
    <property type="evidence" value="ECO:0007669"/>
    <property type="project" value="TreeGrafter"/>
</dbReference>
<dbReference type="Gene3D" id="1.10.10.10">
    <property type="entry name" value="Winged helix-like DNA-binding domain superfamily/Winged helix DNA-binding domain"/>
    <property type="match status" value="1"/>
</dbReference>
<dbReference type="SUPFAM" id="SSF46785">
    <property type="entry name" value="Winged helix' DNA-binding domain"/>
    <property type="match status" value="1"/>
</dbReference>
<evidence type="ECO:0000256" key="1">
    <source>
        <dbReference type="ARBA" id="ARBA00023015"/>
    </source>
</evidence>
<dbReference type="Pfam" id="PF00392">
    <property type="entry name" value="GntR"/>
    <property type="match status" value="1"/>
</dbReference>
<dbReference type="STRING" id="1017273.SAMN05443094_11148"/>
<keyword evidence="1" id="KW-0805">Transcription regulation</keyword>
<dbReference type="EMBL" id="MWSK01000011">
    <property type="protein sequence ID" value="OXS74222.1"/>
    <property type="molecule type" value="Genomic_DNA"/>
</dbReference>
<dbReference type="Pfam" id="PF07702">
    <property type="entry name" value="UTRA"/>
    <property type="match status" value="1"/>
</dbReference>
<proteinExistence type="predicted"/>
<keyword evidence="8" id="KW-1185">Reference proteome</keyword>
<dbReference type="PROSITE" id="PS50949">
    <property type="entry name" value="HTH_GNTR"/>
    <property type="match status" value="1"/>
</dbReference>
<dbReference type="InterPro" id="IPR028978">
    <property type="entry name" value="Chorismate_lyase_/UTRA_dom_sf"/>
</dbReference>
<evidence type="ECO:0000313" key="6">
    <source>
        <dbReference type="EMBL" id="SIR58079.1"/>
    </source>
</evidence>